<sequence length="400" mass="45715">MAQDLKHTHLKHRGIKSFFNVDECRDVIQVYRKRVDDLKVDFLEGDARNRSIRLPNEVGTTNQVSEAVGAKTAAEEAPLNWELKLISDSRLVLDGLSRHFVRWENQGYFLVANSLVMQTMVARFRARGTPTRLKWVKGHSGNPGNEGADILAGLASRKKTPDLIDLTIPPELRTRGAKLAALSQGTAYEIIKKTKMQTETYQNKMDRRDTNDNVELALAAASERSHISCEERELCQVCHTEDSMDHILTQCQTIGQEEVWTLAQELWRQKTGSDLIITKGIIMSCGIHPLELHKSATKRTTERFRCILISESAHLIWKIRNDRVINEKEQYTKQEVEHQWLNAMNRRMKLDCLLSDGKKFKKKVIKVPLVLGTWRGTLLRESTLPDDWTKGIRVLVGIVK</sequence>
<comment type="caution">
    <text evidence="2">The sequence shown here is derived from an EMBL/GenBank/DDBJ whole genome shotgun (WGS) entry which is preliminary data.</text>
</comment>
<dbReference type="InterPro" id="IPR012337">
    <property type="entry name" value="RNaseH-like_sf"/>
</dbReference>
<dbReference type="GO" id="GO:0004523">
    <property type="term" value="F:RNA-DNA hybrid ribonuclease activity"/>
    <property type="evidence" value="ECO:0007669"/>
    <property type="project" value="InterPro"/>
</dbReference>
<feature type="domain" description="RNase H type-1" evidence="1">
    <location>
        <begin position="1"/>
        <end position="157"/>
    </location>
</feature>
<dbReference type="EMBL" id="JAUEPR010000011">
    <property type="protein sequence ID" value="KAK0479494.1"/>
    <property type="molecule type" value="Genomic_DNA"/>
</dbReference>
<dbReference type="SUPFAM" id="SSF53098">
    <property type="entry name" value="Ribonuclease H-like"/>
    <property type="match status" value="1"/>
</dbReference>
<keyword evidence="3" id="KW-1185">Reference proteome</keyword>
<dbReference type="InterPro" id="IPR036397">
    <property type="entry name" value="RNaseH_sf"/>
</dbReference>
<evidence type="ECO:0000313" key="3">
    <source>
        <dbReference type="Proteomes" id="UP001175227"/>
    </source>
</evidence>
<dbReference type="Pfam" id="PF00075">
    <property type="entry name" value="RNase_H"/>
    <property type="match status" value="1"/>
</dbReference>
<dbReference type="PROSITE" id="PS50879">
    <property type="entry name" value="RNASE_H_1"/>
    <property type="match status" value="1"/>
</dbReference>
<dbReference type="InterPro" id="IPR002156">
    <property type="entry name" value="RNaseH_domain"/>
</dbReference>
<accession>A0AA39P9C1</accession>
<gene>
    <name evidence="2" type="ORF">IW261DRAFT_1551350</name>
</gene>
<name>A0AA39P9C1_9AGAR</name>
<dbReference type="Proteomes" id="UP001175227">
    <property type="component" value="Unassembled WGS sequence"/>
</dbReference>
<evidence type="ECO:0000313" key="2">
    <source>
        <dbReference type="EMBL" id="KAK0479494.1"/>
    </source>
</evidence>
<dbReference type="AlphaFoldDB" id="A0AA39P9C1"/>
<dbReference type="GO" id="GO:0003676">
    <property type="term" value="F:nucleic acid binding"/>
    <property type="evidence" value="ECO:0007669"/>
    <property type="project" value="InterPro"/>
</dbReference>
<evidence type="ECO:0000259" key="1">
    <source>
        <dbReference type="PROSITE" id="PS50879"/>
    </source>
</evidence>
<reference evidence="2" key="1">
    <citation type="submission" date="2023-06" db="EMBL/GenBank/DDBJ databases">
        <authorList>
            <consortium name="Lawrence Berkeley National Laboratory"/>
            <person name="Ahrendt S."/>
            <person name="Sahu N."/>
            <person name="Indic B."/>
            <person name="Wong-Bajracharya J."/>
            <person name="Merenyi Z."/>
            <person name="Ke H.-M."/>
            <person name="Monk M."/>
            <person name="Kocsube S."/>
            <person name="Drula E."/>
            <person name="Lipzen A."/>
            <person name="Balint B."/>
            <person name="Henrissat B."/>
            <person name="Andreopoulos B."/>
            <person name="Martin F.M."/>
            <person name="Harder C.B."/>
            <person name="Rigling D."/>
            <person name="Ford K.L."/>
            <person name="Foster G.D."/>
            <person name="Pangilinan J."/>
            <person name="Papanicolaou A."/>
            <person name="Barry K."/>
            <person name="LaButti K."/>
            <person name="Viragh M."/>
            <person name="Koriabine M."/>
            <person name="Yan M."/>
            <person name="Riley R."/>
            <person name="Champramary S."/>
            <person name="Plett K.L."/>
            <person name="Tsai I.J."/>
            <person name="Slot J."/>
            <person name="Sipos G."/>
            <person name="Plett J."/>
            <person name="Nagy L.G."/>
            <person name="Grigoriev I.V."/>
        </authorList>
    </citation>
    <scope>NUCLEOTIDE SEQUENCE</scope>
    <source>
        <strain evidence="2">ICMP 16352</strain>
    </source>
</reference>
<proteinExistence type="predicted"/>
<protein>
    <recommendedName>
        <fullName evidence="1">RNase H type-1 domain-containing protein</fullName>
    </recommendedName>
</protein>
<organism evidence="2 3">
    <name type="scientific">Armillaria novae-zelandiae</name>
    <dbReference type="NCBI Taxonomy" id="153914"/>
    <lineage>
        <taxon>Eukaryota</taxon>
        <taxon>Fungi</taxon>
        <taxon>Dikarya</taxon>
        <taxon>Basidiomycota</taxon>
        <taxon>Agaricomycotina</taxon>
        <taxon>Agaricomycetes</taxon>
        <taxon>Agaricomycetidae</taxon>
        <taxon>Agaricales</taxon>
        <taxon>Marasmiineae</taxon>
        <taxon>Physalacriaceae</taxon>
        <taxon>Armillaria</taxon>
    </lineage>
</organism>
<dbReference type="Gene3D" id="3.30.420.10">
    <property type="entry name" value="Ribonuclease H-like superfamily/Ribonuclease H"/>
    <property type="match status" value="1"/>
</dbReference>